<dbReference type="STRING" id="67356.AQJ84_32055"/>
<organism evidence="1 2">
    <name type="scientific">Streptomyces resistomycificus</name>
    <dbReference type="NCBI Taxonomy" id="67356"/>
    <lineage>
        <taxon>Bacteria</taxon>
        <taxon>Bacillati</taxon>
        <taxon>Actinomycetota</taxon>
        <taxon>Actinomycetes</taxon>
        <taxon>Kitasatosporales</taxon>
        <taxon>Streptomycetaceae</taxon>
        <taxon>Streptomyces</taxon>
        <taxon>Streptomyces aurantiacus group</taxon>
    </lineage>
</organism>
<protein>
    <submittedName>
        <fullName evidence="1">Uncharacterized protein</fullName>
    </submittedName>
</protein>
<evidence type="ECO:0000313" key="1">
    <source>
        <dbReference type="EMBL" id="KOG42472.1"/>
    </source>
</evidence>
<sequence>MQLPAYWMPRPASAPDRATTAAFDRLLDEALGRGPGRPVDYQLDAPKWQFLCHAAERSGIVLHGSGDPDIGRFEPRQPADTLEFSNRRAVFAATDGIWPMYYAILDRDRHPTMTLCNACIRIASPNSLDFSDPYYFFSISRPALDRQPWRVGTVYLLPADTFESQPPVTADDARIRIAQAASAVPVEPAAKLSVHPGDFPFLRQIRGHDDDRLRAQVAADPGGFPWVEGG</sequence>
<dbReference type="EMBL" id="LGUS01000024">
    <property type="protein sequence ID" value="KOG42472.1"/>
    <property type="molecule type" value="Genomic_DNA"/>
</dbReference>
<evidence type="ECO:0000313" key="2">
    <source>
        <dbReference type="Proteomes" id="UP000037251"/>
    </source>
</evidence>
<keyword evidence="2" id="KW-1185">Reference proteome</keyword>
<dbReference type="RefSeq" id="WP_030037564.1">
    <property type="nucleotide sequence ID" value="NZ_KL575585.1"/>
</dbReference>
<dbReference type="eggNOG" id="ENOG5032QXJ">
    <property type="taxonomic scope" value="Bacteria"/>
</dbReference>
<accession>A0A0L8LWB2</accession>
<comment type="caution">
    <text evidence="1">The sequence shown here is derived from an EMBL/GenBank/DDBJ whole genome shotgun (WGS) entry which is preliminary data.</text>
</comment>
<dbReference type="PATRIC" id="fig|67356.5.peg.1083"/>
<reference evidence="2" key="1">
    <citation type="submission" date="2015-07" db="EMBL/GenBank/DDBJ databases">
        <authorList>
            <person name="Ju K.-S."/>
            <person name="Doroghazi J.R."/>
            <person name="Metcalf W.W."/>
        </authorList>
    </citation>
    <scope>NUCLEOTIDE SEQUENCE [LARGE SCALE GENOMIC DNA]</scope>
    <source>
        <strain evidence="2">NRRL 2290</strain>
    </source>
</reference>
<proteinExistence type="predicted"/>
<dbReference type="OrthoDB" id="3518779at2"/>
<name>A0A0L8LWB2_9ACTN</name>
<dbReference type="AlphaFoldDB" id="A0A0L8LWB2"/>
<gene>
    <name evidence="1" type="ORF">ADK37_04950</name>
</gene>
<dbReference type="Proteomes" id="UP000037251">
    <property type="component" value="Unassembled WGS sequence"/>
</dbReference>